<feature type="region of interest" description="Disordered" evidence="4">
    <location>
        <begin position="136"/>
        <end position="165"/>
    </location>
</feature>
<proteinExistence type="predicted"/>
<dbReference type="CDD" id="cd00067">
    <property type="entry name" value="GAL4"/>
    <property type="match status" value="1"/>
</dbReference>
<sequence length="687" mass="76079">MSERRIEKRNRPPVSCEPCRTRKLKCSRGVPCESCVKRGKTDICRYAPNADRSRADGKRAPVADRLKKLEELIATLAEEGGPVLQAQPPSSAQSTPIAKNVTTESPAAVSQTGYTDANHWSSILEDIRDIREQLAPVQEAQDPRDSSSPPTFETPPRSTTSKGDVSGFDFGFGQIGSSTFQDVLAGLPSRQVCDFLVAHYFQARFTTLPIIHPEEFQRQYNTFWEAGDKASPIWTALLFGVLALSAGTTTTRTLGTVTIPPVGDLVRQTRQCLVLGNYTEATEHVLEALLLHLQSFFLKTTDTVAGMWFISGMMLRLALRLGYHRDPSTIRDAPGLTPFKAEMRRRVWTSIFQLDTLVSFQMGLPSMMPLTACDCALPLNLEYSDFGPDTTVLPPGRPRSDHTTVLYTIVKHPTLEAFRSVVAHTQALGKAPYQQTIALDAVVRAAYDSVPEILRTKPISRSLVDGSSVIMRRITIEMLSQKALIVLHRRHLQHDTDVEACASHQACLHAALQMLVRQVEMTEASQPGGMLYDDRWMISTVTANDIILASVVVCLDLTIRTRARPCACDAGPAPVTLEEELAAIEGAHKIWEAAGAYSAEARVAARALEGTIRRVGEYQKQQASALSYNYEDHMERISFRDDTGVGGMDVTYEENSPNAYHWEFIDNWLLSNDEEMPDLGVWILEGA</sequence>
<protein>
    <submittedName>
        <fullName evidence="6">Fungal-specific transcription factor domain-containing protein</fullName>
    </submittedName>
</protein>
<dbReference type="SMART" id="SM00906">
    <property type="entry name" value="Fungal_trans"/>
    <property type="match status" value="1"/>
</dbReference>
<comment type="subcellular location">
    <subcellularLocation>
        <location evidence="1">Nucleus</location>
    </subcellularLocation>
</comment>
<dbReference type="CDD" id="cd12148">
    <property type="entry name" value="fungal_TF_MHR"/>
    <property type="match status" value="1"/>
</dbReference>
<dbReference type="AlphaFoldDB" id="A0A9P9AG96"/>
<dbReference type="GO" id="GO:0006351">
    <property type="term" value="P:DNA-templated transcription"/>
    <property type="evidence" value="ECO:0007669"/>
    <property type="project" value="InterPro"/>
</dbReference>
<dbReference type="Pfam" id="PF00172">
    <property type="entry name" value="Zn_clus"/>
    <property type="match status" value="1"/>
</dbReference>
<evidence type="ECO:0000256" key="4">
    <source>
        <dbReference type="SAM" id="MobiDB-lite"/>
    </source>
</evidence>
<keyword evidence="2" id="KW-0479">Metal-binding</keyword>
<feature type="domain" description="Zn(2)-C6 fungal-type" evidence="5">
    <location>
        <begin position="15"/>
        <end position="46"/>
    </location>
</feature>
<dbReference type="PROSITE" id="PS00463">
    <property type="entry name" value="ZN2_CY6_FUNGAL_1"/>
    <property type="match status" value="1"/>
</dbReference>
<feature type="region of interest" description="Disordered" evidence="4">
    <location>
        <begin position="81"/>
        <end position="112"/>
    </location>
</feature>
<dbReference type="GO" id="GO:0000981">
    <property type="term" value="F:DNA-binding transcription factor activity, RNA polymerase II-specific"/>
    <property type="evidence" value="ECO:0007669"/>
    <property type="project" value="InterPro"/>
</dbReference>
<dbReference type="InterPro" id="IPR007219">
    <property type="entry name" value="XnlR_reg_dom"/>
</dbReference>
<evidence type="ECO:0000259" key="5">
    <source>
        <dbReference type="PROSITE" id="PS50048"/>
    </source>
</evidence>
<dbReference type="PANTHER" id="PTHR31001">
    <property type="entry name" value="UNCHARACTERIZED TRANSCRIPTIONAL REGULATORY PROTEIN"/>
    <property type="match status" value="1"/>
</dbReference>
<evidence type="ECO:0000313" key="6">
    <source>
        <dbReference type="EMBL" id="KAH6695374.1"/>
    </source>
</evidence>
<evidence type="ECO:0000256" key="3">
    <source>
        <dbReference type="ARBA" id="ARBA00023242"/>
    </source>
</evidence>
<dbReference type="GO" id="GO:0003677">
    <property type="term" value="F:DNA binding"/>
    <property type="evidence" value="ECO:0007669"/>
    <property type="project" value="InterPro"/>
</dbReference>
<feature type="compositionally biased region" description="Polar residues" evidence="4">
    <location>
        <begin position="87"/>
        <end position="112"/>
    </location>
</feature>
<dbReference type="InterPro" id="IPR036864">
    <property type="entry name" value="Zn2-C6_fun-type_DNA-bd_sf"/>
</dbReference>
<dbReference type="GO" id="GO:0005634">
    <property type="term" value="C:nucleus"/>
    <property type="evidence" value="ECO:0007669"/>
    <property type="project" value="UniProtKB-SubCell"/>
</dbReference>
<name>A0A9P9AG96_9PEZI</name>
<dbReference type="OrthoDB" id="76105at2759"/>
<dbReference type="SUPFAM" id="SSF57701">
    <property type="entry name" value="Zn2/Cys6 DNA-binding domain"/>
    <property type="match status" value="1"/>
</dbReference>
<organism evidence="6 7">
    <name type="scientific">Plectosphaerella plurivora</name>
    <dbReference type="NCBI Taxonomy" id="936078"/>
    <lineage>
        <taxon>Eukaryota</taxon>
        <taxon>Fungi</taxon>
        <taxon>Dikarya</taxon>
        <taxon>Ascomycota</taxon>
        <taxon>Pezizomycotina</taxon>
        <taxon>Sordariomycetes</taxon>
        <taxon>Hypocreomycetidae</taxon>
        <taxon>Glomerellales</taxon>
        <taxon>Plectosphaerellaceae</taxon>
        <taxon>Plectosphaerella</taxon>
    </lineage>
</organism>
<feature type="compositionally biased region" description="Polar residues" evidence="4">
    <location>
        <begin position="146"/>
        <end position="163"/>
    </location>
</feature>
<evidence type="ECO:0000256" key="2">
    <source>
        <dbReference type="ARBA" id="ARBA00022723"/>
    </source>
</evidence>
<keyword evidence="3" id="KW-0539">Nucleus</keyword>
<evidence type="ECO:0000313" key="7">
    <source>
        <dbReference type="Proteomes" id="UP000770015"/>
    </source>
</evidence>
<keyword evidence="7" id="KW-1185">Reference proteome</keyword>
<gene>
    <name evidence="6" type="ORF">F5X68DRAFT_258026</name>
</gene>
<comment type="caution">
    <text evidence="6">The sequence shown here is derived from an EMBL/GenBank/DDBJ whole genome shotgun (WGS) entry which is preliminary data.</text>
</comment>
<dbReference type="Proteomes" id="UP000770015">
    <property type="component" value="Unassembled WGS sequence"/>
</dbReference>
<evidence type="ECO:0000256" key="1">
    <source>
        <dbReference type="ARBA" id="ARBA00004123"/>
    </source>
</evidence>
<dbReference type="PROSITE" id="PS50048">
    <property type="entry name" value="ZN2_CY6_FUNGAL_2"/>
    <property type="match status" value="1"/>
</dbReference>
<dbReference type="EMBL" id="JAGSXJ010000002">
    <property type="protein sequence ID" value="KAH6695374.1"/>
    <property type="molecule type" value="Genomic_DNA"/>
</dbReference>
<reference evidence="6" key="1">
    <citation type="journal article" date="2021" name="Nat. Commun.">
        <title>Genetic determinants of endophytism in the Arabidopsis root mycobiome.</title>
        <authorList>
            <person name="Mesny F."/>
            <person name="Miyauchi S."/>
            <person name="Thiergart T."/>
            <person name="Pickel B."/>
            <person name="Atanasova L."/>
            <person name="Karlsson M."/>
            <person name="Huettel B."/>
            <person name="Barry K.W."/>
            <person name="Haridas S."/>
            <person name="Chen C."/>
            <person name="Bauer D."/>
            <person name="Andreopoulos W."/>
            <person name="Pangilinan J."/>
            <person name="LaButti K."/>
            <person name="Riley R."/>
            <person name="Lipzen A."/>
            <person name="Clum A."/>
            <person name="Drula E."/>
            <person name="Henrissat B."/>
            <person name="Kohler A."/>
            <person name="Grigoriev I.V."/>
            <person name="Martin F.M."/>
            <person name="Hacquard S."/>
        </authorList>
    </citation>
    <scope>NUCLEOTIDE SEQUENCE</scope>
    <source>
        <strain evidence="6">MPI-SDFR-AT-0117</strain>
    </source>
</reference>
<dbReference type="SMART" id="SM00066">
    <property type="entry name" value="GAL4"/>
    <property type="match status" value="1"/>
</dbReference>
<dbReference type="InterPro" id="IPR001138">
    <property type="entry name" value="Zn2Cys6_DnaBD"/>
</dbReference>
<dbReference type="PANTHER" id="PTHR31001:SF49">
    <property type="entry name" value="ZN(II)2CYS6 TRANSCRIPTION FACTOR (EUROFUNG)"/>
    <property type="match status" value="1"/>
</dbReference>
<accession>A0A9P9AG96</accession>
<dbReference type="Gene3D" id="4.10.240.10">
    <property type="entry name" value="Zn(2)-C6 fungal-type DNA-binding domain"/>
    <property type="match status" value="1"/>
</dbReference>
<dbReference type="GO" id="GO:0008270">
    <property type="term" value="F:zinc ion binding"/>
    <property type="evidence" value="ECO:0007669"/>
    <property type="project" value="InterPro"/>
</dbReference>
<dbReference type="Pfam" id="PF04082">
    <property type="entry name" value="Fungal_trans"/>
    <property type="match status" value="1"/>
</dbReference>
<dbReference type="InterPro" id="IPR050613">
    <property type="entry name" value="Sec_Metabolite_Reg"/>
</dbReference>